<protein>
    <recommendedName>
        <fullName evidence="4">Type III effector</fullName>
    </recommendedName>
</protein>
<dbReference type="RefSeq" id="WP_050482856.1">
    <property type="nucleotide sequence ID" value="NZ_AZQQ01000100.1"/>
</dbReference>
<accession>A0A059KVN7</accession>
<dbReference type="eggNOG" id="ENOG502ZBXZ">
    <property type="taxonomic scope" value="Bacteria"/>
</dbReference>
<feature type="compositionally biased region" description="Polar residues" evidence="1">
    <location>
        <begin position="17"/>
        <end position="26"/>
    </location>
</feature>
<evidence type="ECO:0008006" key="4">
    <source>
        <dbReference type="Google" id="ProtNLM"/>
    </source>
</evidence>
<dbReference type="EMBL" id="AZQQ01000100">
    <property type="protein sequence ID" value="KDD66117.1"/>
    <property type="molecule type" value="Genomic_DNA"/>
</dbReference>
<name>A0A059KVN7_9PSED</name>
<evidence type="ECO:0000256" key="1">
    <source>
        <dbReference type="SAM" id="MobiDB-lite"/>
    </source>
</evidence>
<organism evidence="2 3">
    <name type="scientific">Pseudomonas mandelii PD30</name>
    <dbReference type="NCBI Taxonomy" id="1419583"/>
    <lineage>
        <taxon>Bacteria</taxon>
        <taxon>Pseudomonadati</taxon>
        <taxon>Pseudomonadota</taxon>
        <taxon>Gammaproteobacteria</taxon>
        <taxon>Pseudomonadales</taxon>
        <taxon>Pseudomonadaceae</taxon>
        <taxon>Pseudomonas</taxon>
    </lineage>
</organism>
<feature type="compositionally biased region" description="Polar residues" evidence="1">
    <location>
        <begin position="529"/>
        <end position="538"/>
    </location>
</feature>
<dbReference type="Proteomes" id="UP000026739">
    <property type="component" value="Unassembled WGS sequence"/>
</dbReference>
<evidence type="ECO:0000313" key="3">
    <source>
        <dbReference type="Proteomes" id="UP000026739"/>
    </source>
</evidence>
<proteinExistence type="predicted"/>
<dbReference type="AlphaFoldDB" id="A0A059KVN7"/>
<feature type="compositionally biased region" description="Polar residues" evidence="1">
    <location>
        <begin position="34"/>
        <end position="44"/>
    </location>
</feature>
<feature type="region of interest" description="Disordered" evidence="1">
    <location>
        <begin position="511"/>
        <end position="548"/>
    </location>
</feature>
<gene>
    <name evidence="2" type="ORF">V466_25385</name>
</gene>
<comment type="caution">
    <text evidence="2">The sequence shown here is derived from an EMBL/GenBank/DDBJ whole genome shotgun (WGS) entry which is preliminary data.</text>
</comment>
<reference evidence="2 3" key="1">
    <citation type="submission" date="2013-12" db="EMBL/GenBank/DDBJ databases">
        <authorList>
            <person name="Formusa P.A."/>
            <person name="Habash M."/>
            <person name="Lee H."/>
            <person name="Trevors J.T."/>
        </authorList>
    </citation>
    <scope>NUCLEOTIDE SEQUENCE [LARGE SCALE GENOMIC DNA]</scope>
    <source>
        <strain evidence="2 3">PD30</strain>
    </source>
</reference>
<feature type="region of interest" description="Disordered" evidence="1">
    <location>
        <begin position="1"/>
        <end position="44"/>
    </location>
</feature>
<sequence length="548" mass="56769">MSMTIQPNPSLLRLQGQEDSPSTAETSAAGRLHGTSSATSVGQVQATSQLADIKVVMKEVFDSHRQLLTPHAPLGSPATPAEFQRITELNKGVEKHNAQIDSLIDSRAAKLQEMGETPADIRAMLSKAGTLDRVSTTASSAFRSMPFAAASVLQYMKPHINEGKWLPTALQPLAPFISGAVVGVMDTVGTGVMNQVTGNAHYLKASPAQLHDAMTHSLENNDPGKKQKILDHGIAIQGYSVRNAARIGLGTIMEVTAPLAKGAVDISVAALGGMAAGAVYGNQVHTTEQRDSLRGAAFLFGRKDTQPKEDMADETEWLDAYKALKDASVSSLAFNAAKRVAGLPVDVLTDGLSAIRNLATPSALAQNGIGLSAGFAAVGVSQGALVGLVSHPVAKEAVSQTTNTVLSAGVFVGWAALSIVTDSVVDKAEKLLKNDVKGAPATVAKVGMKVGKAGVDVGMKVGKAGVDVGMKVGKAGIDAGKAGIEEGVRLAAQGADYARVTGANLNRRYNEMTSRRRRPDVEAAGGDQVASTGNTGNTGEDIPMGVIE</sequence>
<evidence type="ECO:0000313" key="2">
    <source>
        <dbReference type="EMBL" id="KDD66117.1"/>
    </source>
</evidence>